<dbReference type="Pfam" id="PF01390">
    <property type="entry name" value="SEA"/>
    <property type="match status" value="1"/>
</dbReference>
<dbReference type="PROSITE" id="PS50825">
    <property type="entry name" value="HYR"/>
    <property type="match status" value="8"/>
</dbReference>
<dbReference type="PANTHER" id="PTHR24273">
    <property type="entry name" value="FI04643P-RELATED"/>
    <property type="match status" value="1"/>
</dbReference>
<dbReference type="InterPro" id="IPR003410">
    <property type="entry name" value="HYR_dom"/>
</dbReference>
<feature type="domain" description="HYR" evidence="4">
    <location>
        <begin position="640"/>
        <end position="723"/>
    </location>
</feature>
<accession>A0A9Q0YHS1</accession>
<feature type="region of interest" description="Disordered" evidence="2">
    <location>
        <begin position="886"/>
        <end position="913"/>
    </location>
</feature>
<feature type="domain" description="HYR" evidence="4">
    <location>
        <begin position="387"/>
        <end position="471"/>
    </location>
</feature>
<dbReference type="AlphaFoldDB" id="A0A9Q0YHS1"/>
<dbReference type="Proteomes" id="UP001152320">
    <property type="component" value="Chromosome 22"/>
</dbReference>
<dbReference type="InterPro" id="IPR000082">
    <property type="entry name" value="SEA_dom"/>
</dbReference>
<feature type="compositionally biased region" description="Basic and acidic residues" evidence="2">
    <location>
        <begin position="895"/>
        <end position="906"/>
    </location>
</feature>
<keyword evidence="3" id="KW-0472">Membrane</keyword>
<protein>
    <submittedName>
        <fullName evidence="5">Hyalin</fullName>
    </submittedName>
</protein>
<evidence type="ECO:0000256" key="2">
    <source>
        <dbReference type="SAM" id="MobiDB-lite"/>
    </source>
</evidence>
<gene>
    <name evidence="5" type="ORF">HOLleu_40031</name>
</gene>
<feature type="domain" description="HYR" evidence="4">
    <location>
        <begin position="224"/>
        <end position="308"/>
    </location>
</feature>
<keyword evidence="6" id="KW-1185">Reference proteome</keyword>
<dbReference type="OrthoDB" id="6086738at2759"/>
<evidence type="ECO:0000313" key="6">
    <source>
        <dbReference type="Proteomes" id="UP001152320"/>
    </source>
</evidence>
<dbReference type="EMBL" id="JAIZAY010000022">
    <property type="protein sequence ID" value="KAJ8020442.1"/>
    <property type="molecule type" value="Genomic_DNA"/>
</dbReference>
<evidence type="ECO:0000256" key="3">
    <source>
        <dbReference type="SAM" id="Phobius"/>
    </source>
</evidence>
<evidence type="ECO:0000313" key="5">
    <source>
        <dbReference type="EMBL" id="KAJ8020442.1"/>
    </source>
</evidence>
<dbReference type="Pfam" id="PF02494">
    <property type="entry name" value="HYR"/>
    <property type="match status" value="8"/>
</dbReference>
<feature type="domain" description="HYR" evidence="4">
    <location>
        <begin position="310"/>
        <end position="385"/>
    </location>
</feature>
<feature type="domain" description="HYR" evidence="4">
    <location>
        <begin position="473"/>
        <end position="556"/>
    </location>
</feature>
<reference evidence="5" key="1">
    <citation type="submission" date="2021-10" db="EMBL/GenBank/DDBJ databases">
        <title>Tropical sea cucumber genome reveals ecological adaptation and Cuvierian tubules defense mechanism.</title>
        <authorList>
            <person name="Chen T."/>
        </authorList>
    </citation>
    <scope>NUCLEOTIDE SEQUENCE</scope>
    <source>
        <strain evidence="5">Nanhai2018</strain>
        <tissue evidence="5">Muscle</tissue>
    </source>
</reference>
<feature type="transmembrane region" description="Helical" evidence="3">
    <location>
        <begin position="918"/>
        <end position="944"/>
    </location>
</feature>
<comment type="caution">
    <text evidence="5">The sequence shown here is derived from an EMBL/GenBank/DDBJ whole genome shotgun (WGS) entry which is preliminary data.</text>
</comment>
<dbReference type="Gene3D" id="2.60.40.10">
    <property type="entry name" value="Immunoglobulins"/>
    <property type="match status" value="1"/>
</dbReference>
<keyword evidence="3" id="KW-0812">Transmembrane</keyword>
<keyword evidence="1" id="KW-0677">Repeat</keyword>
<dbReference type="InterPro" id="IPR013783">
    <property type="entry name" value="Ig-like_fold"/>
</dbReference>
<evidence type="ECO:0000259" key="4">
    <source>
        <dbReference type="PROSITE" id="PS50825"/>
    </source>
</evidence>
<name>A0A9Q0YHS1_HOLLE</name>
<proteinExistence type="predicted"/>
<feature type="domain" description="HYR" evidence="4">
    <location>
        <begin position="53"/>
        <end position="138"/>
    </location>
</feature>
<organism evidence="5 6">
    <name type="scientific">Holothuria leucospilota</name>
    <name type="common">Black long sea cucumber</name>
    <name type="synonym">Mertensiothuria leucospilota</name>
    <dbReference type="NCBI Taxonomy" id="206669"/>
    <lineage>
        <taxon>Eukaryota</taxon>
        <taxon>Metazoa</taxon>
        <taxon>Echinodermata</taxon>
        <taxon>Eleutherozoa</taxon>
        <taxon>Echinozoa</taxon>
        <taxon>Holothuroidea</taxon>
        <taxon>Aspidochirotacea</taxon>
        <taxon>Aspidochirotida</taxon>
        <taxon>Holothuriidae</taxon>
        <taxon>Holothuria</taxon>
    </lineage>
</organism>
<dbReference type="PANTHER" id="PTHR24273:SF32">
    <property type="entry name" value="HYALIN"/>
    <property type="match status" value="1"/>
</dbReference>
<feature type="region of interest" description="Disordered" evidence="2">
    <location>
        <begin position="954"/>
        <end position="975"/>
    </location>
</feature>
<feature type="domain" description="HYR" evidence="4">
    <location>
        <begin position="139"/>
        <end position="219"/>
    </location>
</feature>
<sequence length="1023" mass="113031">MVNWINPSPLNPENVYLVFQSHMSQSSFFPLGETTVCYIFADDYANIANCSFKIVLYSDITYCPMNIHRVIPVNGPDEVEVVWEEPRAEDSDGLVTITRQSAFPGQTFRVNTQTSVLYEFSDEQGNLARCSFMVVVIKGDDMPPDIQGCPGDIVVTISNEFSSSLVSWVEPSTEEDDVTIERSHDSGSLFTLGDTLVTYNFTDLEGLSAMCTFVVSIIRETLVVDNLPPSITYCPTDFILEPDPVTGEAVATWTLPLVEDDTSVVFLLNEPPSSGSSFPAGSTTEITYVYSDISGNVASCSFSITVNEFVPTLDCPENMTIEIQADEAGASPSWEEPTIFHSGFVVVGSRSPGYFIEAGVTVITYSLYGQGGLISECSFYVNIVLVKDVTPPEVFNCPTLGVSSTLEPGATSRTVFWLEPIAVDDSGPVFLKSQTASPGDIFEAGKTTVTYRFEDSSGNAATCTFVVNVITVGDTSPPVISDCPVNITVYVFPDWPDPAVQWKIPSATDDVSSVRLVPETHRPGDVFPRGGTLVTYTFVDEAENVATCSFGIFVTEIETPEVVRCPSTISLGIESGQTGTTVNWQEPYVTTDLNLQNISRSHFPESFFPLGQTEVIYSFTFIEVPKFNLNCTFLINITQVDEIPPTVIYCPGNIKKLINNHRMLPKISWLEPLVTDDLGNVTVSLQSHTSGTIFPEGETEILYQFMDESRNNAECRFKVTVEFMRAALIIPVTFNIEEEFTVDLLEVDSSTYTTLEERLKNGISGVVMSRRQIRNTFGGLSVVQLRPGSIAAETDLWFHSSIPVNDVTSFIDNLFQNSLRNSFGFLGDLRIKSIEIGIPQEVATTLASITTEVSSPSTETPLTTFDSTITFSTTQMGIMSRIAENETSTMPQTTKDTRNTTRKETPGEQENQTKEPAISFLTIVILSPIVASVLLLIISILIFACRVCHKEKKYPQPKPRSRMNHRTTDHPLGMVTEPVIDDSTAERDAREEERFIDINRQFEIIDEEVERENVHSGEEPEED</sequence>
<keyword evidence="3" id="KW-1133">Transmembrane helix</keyword>
<evidence type="ECO:0000256" key="1">
    <source>
        <dbReference type="ARBA" id="ARBA00022737"/>
    </source>
</evidence>
<feature type="domain" description="HYR" evidence="4">
    <location>
        <begin position="557"/>
        <end position="639"/>
    </location>
</feature>